<keyword evidence="4" id="KW-0333">Golgi apparatus</keyword>
<evidence type="ECO:0000256" key="1">
    <source>
        <dbReference type="ARBA" id="ARBA00004877"/>
    </source>
</evidence>
<evidence type="ECO:0000256" key="4">
    <source>
        <dbReference type="RuleBase" id="RU362027"/>
    </source>
</evidence>
<sequence length="523" mass="58661">MQMKSKEKVGRRYSSRSVLPVVLAAGMLLLFLFILVSFFFAPEAGASFCPSIGCLRWKLGHPFFGAGDPSVELVRELRKAFVGDQDGHGGPVVVDQTSVDAAAESLDGLIAEMATTTSDYNQHMDVKTFVHKAKAMLLKMEHNVKKARLQGLIYRQLASIGIPKSMHCLTLLLADEYTLNSLARSSLPLPEYSSRLTNDSYIHIALLTNNVLAAAVVVSSTLASSTSRENLVFHIVTDKKTYTAMHSWFSLNPILPAIIEVKGLHHFDWPAHVNALVMETVEEIHRSSLAHHQLARVNEEYGRLETLNPNAFSLMNYLRIHLPELFPKLKRVIFLDDDVVVQRDLTDLLNFELNGNVNGAVSAGVIDDEGYQQCPGKEYGDYLNFSNPIISSPLLGLESQKCAWLGGMNVFDLQAWRRSNITQTYRHWLRLNRESGFHLWRMGAQPPSLIAFDGKVQLIDSSWHLSGLGRRIPEPQLLESAAVIHFSGPRKPWLEIAIPELLVFWKAHVNHSNEFIRTCKVME</sequence>
<name>A0A9D5D7B5_9LILI</name>
<gene>
    <name evidence="5" type="ORF">J5N97_004797</name>
</gene>
<dbReference type="OrthoDB" id="411524at2759"/>
<protein>
    <recommendedName>
        <fullName evidence="4">Hexosyltransferase</fullName>
        <ecNumber evidence="4">2.4.1.-</ecNumber>
    </recommendedName>
</protein>
<dbReference type="CDD" id="cd06429">
    <property type="entry name" value="GT8_like_1"/>
    <property type="match status" value="1"/>
</dbReference>
<dbReference type="Proteomes" id="UP001085076">
    <property type="component" value="Miscellaneous, Linkage group lg01"/>
</dbReference>
<proteinExistence type="inferred from homology"/>
<evidence type="ECO:0000256" key="3">
    <source>
        <dbReference type="ARBA" id="ARBA00022676"/>
    </source>
</evidence>
<dbReference type="EMBL" id="JAGGNH010000001">
    <property type="protein sequence ID" value="KAJ0986441.1"/>
    <property type="molecule type" value="Genomic_DNA"/>
</dbReference>
<dbReference type="Pfam" id="PF01501">
    <property type="entry name" value="Glyco_transf_8"/>
    <property type="match status" value="1"/>
</dbReference>
<dbReference type="Gene3D" id="3.90.550.10">
    <property type="entry name" value="Spore Coat Polysaccharide Biosynthesis Protein SpsA, Chain A"/>
    <property type="match status" value="1"/>
</dbReference>
<comment type="similarity">
    <text evidence="2 4">Belongs to the glycosyltransferase 8 family.</text>
</comment>
<dbReference type="InterPro" id="IPR029044">
    <property type="entry name" value="Nucleotide-diphossugar_trans"/>
</dbReference>
<comment type="caution">
    <text evidence="5">The sequence shown here is derived from an EMBL/GenBank/DDBJ whole genome shotgun (WGS) entry which is preliminary data.</text>
</comment>
<evidence type="ECO:0000313" key="5">
    <source>
        <dbReference type="EMBL" id="KAJ0986441.1"/>
    </source>
</evidence>
<keyword evidence="3 4" id="KW-0808">Transferase</keyword>
<keyword evidence="4" id="KW-0961">Cell wall biogenesis/degradation</keyword>
<dbReference type="GO" id="GO:0047262">
    <property type="term" value="F:polygalacturonate 4-alpha-galacturonosyltransferase activity"/>
    <property type="evidence" value="ECO:0007669"/>
    <property type="project" value="InterPro"/>
</dbReference>
<dbReference type="GO" id="GO:0000139">
    <property type="term" value="C:Golgi membrane"/>
    <property type="evidence" value="ECO:0007669"/>
    <property type="project" value="UniProtKB-SubCell"/>
</dbReference>
<comment type="subcellular location">
    <subcellularLocation>
        <location evidence="4">Golgi apparatus membrane</location>
        <topology evidence="4">Single-pass type II membrane protein</topology>
    </subcellularLocation>
</comment>
<keyword evidence="3 4" id="KW-0328">Glycosyltransferase</keyword>
<organism evidence="5 6">
    <name type="scientific">Dioscorea zingiberensis</name>
    <dbReference type="NCBI Taxonomy" id="325984"/>
    <lineage>
        <taxon>Eukaryota</taxon>
        <taxon>Viridiplantae</taxon>
        <taxon>Streptophyta</taxon>
        <taxon>Embryophyta</taxon>
        <taxon>Tracheophyta</taxon>
        <taxon>Spermatophyta</taxon>
        <taxon>Magnoliopsida</taxon>
        <taxon>Liliopsida</taxon>
        <taxon>Dioscoreales</taxon>
        <taxon>Dioscoreaceae</taxon>
        <taxon>Dioscorea</taxon>
    </lineage>
</organism>
<comment type="pathway">
    <text evidence="1 4">Glycan metabolism; pectin biosynthesis.</text>
</comment>
<reference evidence="5" key="1">
    <citation type="submission" date="2021-03" db="EMBL/GenBank/DDBJ databases">
        <authorList>
            <person name="Li Z."/>
            <person name="Yang C."/>
        </authorList>
    </citation>
    <scope>NUCLEOTIDE SEQUENCE</scope>
    <source>
        <strain evidence="5">Dzin_1.0</strain>
        <tissue evidence="5">Leaf</tissue>
    </source>
</reference>
<evidence type="ECO:0000256" key="2">
    <source>
        <dbReference type="ARBA" id="ARBA00006351"/>
    </source>
</evidence>
<dbReference type="AlphaFoldDB" id="A0A9D5D7B5"/>
<feature type="transmembrane region" description="Helical" evidence="4">
    <location>
        <begin position="21"/>
        <end position="41"/>
    </location>
</feature>
<dbReference type="PANTHER" id="PTHR32116:SF30">
    <property type="entry name" value="GALACTURONOSYLTRANSFERASE 15-RELATED"/>
    <property type="match status" value="1"/>
</dbReference>
<reference evidence="5" key="2">
    <citation type="journal article" date="2022" name="Hortic Res">
        <title>The genome of Dioscorea zingiberensis sheds light on the biosynthesis, origin and evolution of the medicinally important diosgenin saponins.</title>
        <authorList>
            <person name="Li Y."/>
            <person name="Tan C."/>
            <person name="Li Z."/>
            <person name="Guo J."/>
            <person name="Li S."/>
            <person name="Chen X."/>
            <person name="Wang C."/>
            <person name="Dai X."/>
            <person name="Yang H."/>
            <person name="Song W."/>
            <person name="Hou L."/>
            <person name="Xu J."/>
            <person name="Tong Z."/>
            <person name="Xu A."/>
            <person name="Yuan X."/>
            <person name="Wang W."/>
            <person name="Yang Q."/>
            <person name="Chen L."/>
            <person name="Sun Z."/>
            <person name="Wang K."/>
            <person name="Pan B."/>
            <person name="Chen J."/>
            <person name="Bao Y."/>
            <person name="Liu F."/>
            <person name="Qi X."/>
            <person name="Gang D.R."/>
            <person name="Wen J."/>
            <person name="Li J."/>
        </authorList>
    </citation>
    <scope>NUCLEOTIDE SEQUENCE</scope>
    <source>
        <strain evidence="5">Dzin_1.0</strain>
    </source>
</reference>
<keyword evidence="4" id="KW-1133">Transmembrane helix</keyword>
<dbReference type="GO" id="GO:0071555">
    <property type="term" value="P:cell wall organization"/>
    <property type="evidence" value="ECO:0007669"/>
    <property type="project" value="UniProtKB-KW"/>
</dbReference>
<dbReference type="PANTHER" id="PTHR32116">
    <property type="entry name" value="GALACTURONOSYLTRANSFERASE 4-RELATED"/>
    <property type="match status" value="1"/>
</dbReference>
<accession>A0A9D5D7B5</accession>
<dbReference type="InterPro" id="IPR002495">
    <property type="entry name" value="Glyco_trans_8"/>
</dbReference>
<keyword evidence="6" id="KW-1185">Reference proteome</keyword>
<dbReference type="InterPro" id="IPR029993">
    <property type="entry name" value="GAUT"/>
</dbReference>
<keyword evidence="4" id="KW-0812">Transmembrane</keyword>
<evidence type="ECO:0000313" key="6">
    <source>
        <dbReference type="Proteomes" id="UP001085076"/>
    </source>
</evidence>
<dbReference type="SUPFAM" id="SSF53448">
    <property type="entry name" value="Nucleotide-diphospho-sugar transferases"/>
    <property type="match status" value="1"/>
</dbReference>
<keyword evidence="4" id="KW-0472">Membrane</keyword>
<dbReference type="EC" id="2.4.1.-" evidence="4"/>